<gene>
    <name evidence="2" type="ORF">AN481_00395</name>
</gene>
<dbReference type="Proteomes" id="UP000092382">
    <property type="component" value="Unassembled WGS sequence"/>
</dbReference>
<reference evidence="2 3" key="1">
    <citation type="submission" date="2015-09" db="EMBL/GenBank/DDBJ databases">
        <title>Whole genome shotgun sequence assembly of Aphanizomenon flos-aquae UKL13.</title>
        <authorList>
            <person name="Driscoll C."/>
        </authorList>
    </citation>
    <scope>NUCLEOTIDE SEQUENCE [LARGE SCALE GENOMIC DNA]</scope>
    <source>
        <strain evidence="2">MDT13</strain>
    </source>
</reference>
<dbReference type="STRING" id="1803587.GCA_001593825_02349"/>
<dbReference type="EMBL" id="LJOY01000001">
    <property type="protein sequence ID" value="OBQ27418.1"/>
    <property type="molecule type" value="Genomic_DNA"/>
</dbReference>
<protein>
    <recommendedName>
        <fullName evidence="1">DUF5615 domain-containing protein</fullName>
    </recommendedName>
</protein>
<dbReference type="InterPro" id="IPR041049">
    <property type="entry name" value="DUF5615"/>
</dbReference>
<comment type="caution">
    <text evidence="2">The sequence shown here is derived from an EMBL/GenBank/DDBJ whole genome shotgun (WGS) entry which is preliminary data.</text>
</comment>
<feature type="domain" description="DUF5615" evidence="1">
    <location>
        <begin position="6"/>
        <end position="116"/>
    </location>
</feature>
<organism evidence="2 3">
    <name type="scientific">Aphanizomenon flos-aquae LD13</name>
    <dbReference type="NCBI Taxonomy" id="1710894"/>
    <lineage>
        <taxon>Bacteria</taxon>
        <taxon>Bacillati</taxon>
        <taxon>Cyanobacteriota</taxon>
        <taxon>Cyanophyceae</taxon>
        <taxon>Nostocales</taxon>
        <taxon>Aphanizomenonaceae</taxon>
        <taxon>Aphanizomenon</taxon>
    </lineage>
</organism>
<sequence>MNRICFYLDEDTIKTSLIQALRNADLDVVTVTDVKRLGYADEEQLIWATEQKRVIYSFNIGDFCRLHRDFMAEEKSHAGIILSSQQQYSVGQQLRGLLKLAADKSAQDIVNELVFLSAYV</sequence>
<evidence type="ECO:0000313" key="2">
    <source>
        <dbReference type="EMBL" id="OBQ27418.1"/>
    </source>
</evidence>
<evidence type="ECO:0000259" key="1">
    <source>
        <dbReference type="Pfam" id="PF18480"/>
    </source>
</evidence>
<evidence type="ECO:0000313" key="3">
    <source>
        <dbReference type="Proteomes" id="UP000092382"/>
    </source>
</evidence>
<name>A0A1B7W295_APHFL</name>
<dbReference type="AlphaFoldDB" id="A0A1B7W295"/>
<dbReference type="Pfam" id="PF18480">
    <property type="entry name" value="DUF5615"/>
    <property type="match status" value="1"/>
</dbReference>
<dbReference type="PATRIC" id="fig|1710894.3.peg.2248"/>
<accession>A0A1B7W295</accession>
<proteinExistence type="predicted"/>